<organism evidence="2">
    <name type="scientific">Echinococcus granulosus</name>
    <name type="common">Hydatid tapeworm</name>
    <dbReference type="NCBI Taxonomy" id="6210"/>
    <lineage>
        <taxon>Eukaryota</taxon>
        <taxon>Metazoa</taxon>
        <taxon>Spiralia</taxon>
        <taxon>Lophotrochozoa</taxon>
        <taxon>Platyhelminthes</taxon>
        <taxon>Cestoda</taxon>
        <taxon>Eucestoda</taxon>
        <taxon>Cyclophyllidea</taxon>
        <taxon>Taeniidae</taxon>
        <taxon>Echinococcus</taxon>
        <taxon>Echinococcus granulosus group</taxon>
    </lineage>
</organism>
<dbReference type="WBParaSite" id="EgrG_002054300">
    <property type="protein sequence ID" value="EgrG_002054300"/>
    <property type="gene ID" value="EgrG_002054300"/>
</dbReference>
<reference evidence="2 3" key="1">
    <citation type="journal article" date="2013" name="Nature">
        <title>The genomes of four tapeworm species reveal adaptations to parasitism.</title>
        <authorList>
            <person name="Tsai I.J."/>
            <person name="Zarowiecki M."/>
            <person name="Holroyd N."/>
            <person name="Garciarrubio A."/>
            <person name="Sanchez-Flores A."/>
            <person name="Brooks K.L."/>
            <person name="Tracey A."/>
            <person name="Bobes R.J."/>
            <person name="Fragoso G."/>
            <person name="Sciutto E."/>
            <person name="Aslett M."/>
            <person name="Beasley H."/>
            <person name="Bennett H.M."/>
            <person name="Cai J."/>
            <person name="Camicia F."/>
            <person name="Clark R."/>
            <person name="Cucher M."/>
            <person name="De Silva N."/>
            <person name="Day T.A."/>
            <person name="Deplazes P."/>
            <person name="Estrada K."/>
            <person name="Fernandez C."/>
            <person name="Holland P.W."/>
            <person name="Hou J."/>
            <person name="Hu S."/>
            <person name="Huckvale T."/>
            <person name="Hung S.S."/>
            <person name="Kamenetzky L."/>
            <person name="Keane J.A."/>
            <person name="Kiss F."/>
            <person name="Koziol U."/>
            <person name="Lambert O."/>
            <person name="Liu K."/>
            <person name="Luo X."/>
            <person name="Luo Y."/>
            <person name="Macchiaroli N."/>
            <person name="Nichol S."/>
            <person name="Paps J."/>
            <person name="Parkinson J."/>
            <person name="Pouchkina-Stantcheva N."/>
            <person name="Riddiford N."/>
            <person name="Rosenzvit M."/>
            <person name="Salinas G."/>
            <person name="Wasmuth J.D."/>
            <person name="Zamanian M."/>
            <person name="Zheng Y."/>
            <person name="Cai X."/>
            <person name="Soberon X."/>
            <person name="Olson P.D."/>
            <person name="Laclette J.P."/>
            <person name="Brehm K."/>
            <person name="Berriman M."/>
            <person name="Garciarrubio A."/>
            <person name="Bobes R.J."/>
            <person name="Fragoso G."/>
            <person name="Sanchez-Flores A."/>
            <person name="Estrada K."/>
            <person name="Cevallos M.A."/>
            <person name="Morett E."/>
            <person name="Gonzalez V."/>
            <person name="Portillo T."/>
            <person name="Ochoa-Leyva A."/>
            <person name="Jose M.V."/>
            <person name="Sciutto E."/>
            <person name="Landa A."/>
            <person name="Jimenez L."/>
            <person name="Valdes V."/>
            <person name="Carrero J.C."/>
            <person name="Larralde C."/>
            <person name="Morales-Montor J."/>
            <person name="Limon-Lason J."/>
            <person name="Soberon X."/>
            <person name="Laclette J.P."/>
        </authorList>
    </citation>
    <scope>NUCLEOTIDE SEQUENCE [LARGE SCALE GENOMIC DNA]</scope>
</reference>
<dbReference type="EMBL" id="LK028688">
    <property type="protein sequence ID" value="CDS25034.1"/>
    <property type="molecule type" value="Genomic_DNA"/>
</dbReference>
<dbReference type="Proteomes" id="UP000492820">
    <property type="component" value="Unassembled WGS sequence"/>
</dbReference>
<sequence>MSHSIPVLNVTLTLFIMQPSTEVAEENAVKNAHGMRSTEPYSMSMNAMVLKLKRSIMTKGRTTTATNMAACSKVLRSAFY</sequence>
<evidence type="ECO:0000256" key="1">
    <source>
        <dbReference type="SAM" id="SignalP"/>
    </source>
</evidence>
<reference evidence="4" key="3">
    <citation type="submission" date="2020-10" db="UniProtKB">
        <authorList>
            <consortium name="WormBaseParasite"/>
        </authorList>
    </citation>
    <scope>IDENTIFICATION</scope>
</reference>
<dbReference type="AlphaFoldDB" id="A0A068X2L7"/>
<feature type="chain" id="PRO_5041160892" evidence="1">
    <location>
        <begin position="25"/>
        <end position="80"/>
    </location>
</feature>
<feature type="signal peptide" evidence="1">
    <location>
        <begin position="1"/>
        <end position="24"/>
    </location>
</feature>
<evidence type="ECO:0000313" key="3">
    <source>
        <dbReference type="Proteomes" id="UP000492820"/>
    </source>
</evidence>
<evidence type="ECO:0000313" key="2">
    <source>
        <dbReference type="EMBL" id="CDS25034.1"/>
    </source>
</evidence>
<protein>
    <submittedName>
        <fullName evidence="4">Secreted protein</fullName>
    </submittedName>
</protein>
<reference evidence="2" key="2">
    <citation type="submission" date="2014-06" db="EMBL/GenBank/DDBJ databases">
        <authorList>
            <person name="Aslett M."/>
        </authorList>
    </citation>
    <scope>NUCLEOTIDE SEQUENCE</scope>
</reference>
<accession>A0A068X2L7</accession>
<gene>
    <name evidence="2" type="ORF">EgrG_002054300</name>
</gene>
<name>A0A068X2L7_ECHGR</name>
<keyword evidence="1" id="KW-0732">Signal</keyword>
<evidence type="ECO:0000313" key="4">
    <source>
        <dbReference type="WBParaSite" id="EgrG_002054300"/>
    </source>
</evidence>
<proteinExistence type="predicted"/>